<dbReference type="Pfam" id="PF00072">
    <property type="entry name" value="Response_reg"/>
    <property type="match status" value="1"/>
</dbReference>
<dbReference type="SUPFAM" id="SSF52172">
    <property type="entry name" value="CheY-like"/>
    <property type="match status" value="1"/>
</dbReference>
<evidence type="ECO:0000259" key="3">
    <source>
        <dbReference type="PROSITE" id="PS50110"/>
    </source>
</evidence>
<evidence type="ECO:0000313" key="4">
    <source>
        <dbReference type="EMBL" id="BCJ27671.1"/>
    </source>
</evidence>
<dbReference type="Gene3D" id="3.40.50.2300">
    <property type="match status" value="1"/>
</dbReference>
<feature type="modified residue" description="4-aspartylphosphate" evidence="2">
    <location>
        <position position="64"/>
    </location>
</feature>
<dbReference type="InterPro" id="IPR001789">
    <property type="entry name" value="Sig_transdc_resp-reg_receiver"/>
</dbReference>
<feature type="domain" description="Response regulatory" evidence="3">
    <location>
        <begin position="15"/>
        <end position="132"/>
    </location>
</feature>
<dbReference type="PANTHER" id="PTHR44591:SF3">
    <property type="entry name" value="RESPONSE REGULATORY DOMAIN-CONTAINING PROTEIN"/>
    <property type="match status" value="1"/>
</dbReference>
<name>A0A810KZN1_9ACTN</name>
<sequence length="193" mass="21200">MGKGNAYMTAPRRARVLMVDDRRENLVALEAILQGMPVDPIAVGSGEEALKRLLSEDFAVILLDAQMPGMDGFETAGHIKQRERTRHVPIIFLTAVDRDAHLAFRGYAAGAVDYITKPFDPWVLRAKVSVFVELWLKNQQLAEQTATAKAREAEQRSLVSIMDRAADVLRGNDGSAASEALAILGEADEVLDR</sequence>
<protein>
    <submittedName>
        <fullName evidence="4">Response regulator</fullName>
    </submittedName>
</protein>
<dbReference type="Proteomes" id="UP000680750">
    <property type="component" value="Chromosome"/>
</dbReference>
<dbReference type="InterPro" id="IPR011006">
    <property type="entry name" value="CheY-like_superfamily"/>
</dbReference>
<evidence type="ECO:0000256" key="1">
    <source>
        <dbReference type="ARBA" id="ARBA00022553"/>
    </source>
</evidence>
<evidence type="ECO:0000313" key="5">
    <source>
        <dbReference type="Proteomes" id="UP000680750"/>
    </source>
</evidence>
<dbReference type="GO" id="GO:0000160">
    <property type="term" value="P:phosphorelay signal transduction system"/>
    <property type="evidence" value="ECO:0007669"/>
    <property type="project" value="InterPro"/>
</dbReference>
<dbReference type="PANTHER" id="PTHR44591">
    <property type="entry name" value="STRESS RESPONSE REGULATOR PROTEIN 1"/>
    <property type="match status" value="1"/>
</dbReference>
<gene>
    <name evidence="4" type="ORF">Asera_17790</name>
</gene>
<dbReference type="SMART" id="SM00448">
    <property type="entry name" value="REC"/>
    <property type="match status" value="1"/>
</dbReference>
<dbReference type="KEGG" id="aser:Asera_17790"/>
<dbReference type="InterPro" id="IPR050595">
    <property type="entry name" value="Bact_response_regulator"/>
</dbReference>
<reference evidence="4" key="1">
    <citation type="submission" date="2020-08" db="EMBL/GenBank/DDBJ databases">
        <title>Whole genome shotgun sequence of Actinocatenispora sera NBRC 101916.</title>
        <authorList>
            <person name="Komaki H."/>
            <person name="Tamura T."/>
        </authorList>
    </citation>
    <scope>NUCLEOTIDE SEQUENCE</scope>
    <source>
        <strain evidence="4">NBRC 101916</strain>
    </source>
</reference>
<organism evidence="4 5">
    <name type="scientific">Actinocatenispora sera</name>
    <dbReference type="NCBI Taxonomy" id="390989"/>
    <lineage>
        <taxon>Bacteria</taxon>
        <taxon>Bacillati</taxon>
        <taxon>Actinomycetota</taxon>
        <taxon>Actinomycetes</taxon>
        <taxon>Micromonosporales</taxon>
        <taxon>Micromonosporaceae</taxon>
        <taxon>Actinocatenispora</taxon>
    </lineage>
</organism>
<dbReference type="PROSITE" id="PS50110">
    <property type="entry name" value="RESPONSE_REGULATORY"/>
    <property type="match status" value="1"/>
</dbReference>
<evidence type="ECO:0000256" key="2">
    <source>
        <dbReference type="PROSITE-ProRule" id="PRU00169"/>
    </source>
</evidence>
<dbReference type="EMBL" id="AP023354">
    <property type="protein sequence ID" value="BCJ27671.1"/>
    <property type="molecule type" value="Genomic_DNA"/>
</dbReference>
<dbReference type="AlphaFoldDB" id="A0A810KZN1"/>
<keyword evidence="5" id="KW-1185">Reference proteome</keyword>
<proteinExistence type="predicted"/>
<keyword evidence="1 2" id="KW-0597">Phosphoprotein</keyword>
<accession>A0A810KZN1</accession>